<dbReference type="Proteomes" id="UP000192591">
    <property type="component" value="Unassembled WGS sequence"/>
</dbReference>
<keyword evidence="4" id="KW-1185">Reference proteome</keyword>
<dbReference type="Pfam" id="PF00975">
    <property type="entry name" value="Thioesterase"/>
    <property type="match status" value="1"/>
</dbReference>
<name>A0A1V8ZY40_SACPI</name>
<dbReference type="Gene3D" id="3.40.50.1820">
    <property type="entry name" value="alpha/beta hydrolase"/>
    <property type="match status" value="1"/>
</dbReference>
<evidence type="ECO:0000313" key="3">
    <source>
        <dbReference type="EMBL" id="OQO89839.1"/>
    </source>
</evidence>
<dbReference type="InterPro" id="IPR001031">
    <property type="entry name" value="Thioesterase"/>
</dbReference>
<dbReference type="RefSeq" id="WP_024876798.1">
    <property type="nucleotide sequence ID" value="NZ_AZUM01000005.1"/>
</dbReference>
<dbReference type="STRING" id="1962155.B1813_18490"/>
<evidence type="ECO:0000259" key="2">
    <source>
        <dbReference type="Pfam" id="PF00975"/>
    </source>
</evidence>
<reference evidence="3 4" key="1">
    <citation type="submission" date="2017-02" db="EMBL/GenBank/DDBJ databases">
        <title>Draft genome of Saccharomonospora sp. 154.</title>
        <authorList>
            <person name="Alonso-Carmona G.S."/>
            <person name="De La Haba R."/>
            <person name="Vera-Gargallo B."/>
            <person name="Sandoval-Trujillo A.H."/>
            <person name="Ramirez-Duran N."/>
            <person name="Ventosa A."/>
        </authorList>
    </citation>
    <scope>NUCLEOTIDE SEQUENCE [LARGE SCALE GENOMIC DNA]</scope>
    <source>
        <strain evidence="3 4">LRS4.154</strain>
    </source>
</reference>
<proteinExistence type="inferred from homology"/>
<protein>
    <submittedName>
        <fullName evidence="3">Thioesterase</fullName>
    </submittedName>
</protein>
<dbReference type="OrthoDB" id="4169718at2"/>
<evidence type="ECO:0000256" key="1">
    <source>
        <dbReference type="ARBA" id="ARBA00007169"/>
    </source>
</evidence>
<accession>A0A1V8ZY40</accession>
<dbReference type="PANTHER" id="PTHR11487">
    <property type="entry name" value="THIOESTERASE"/>
    <property type="match status" value="1"/>
</dbReference>
<feature type="domain" description="Thioesterase" evidence="2">
    <location>
        <begin position="6"/>
        <end position="226"/>
    </location>
</feature>
<comment type="caution">
    <text evidence="3">The sequence shown here is derived from an EMBL/GenBank/DDBJ whole genome shotgun (WGS) entry which is preliminary data.</text>
</comment>
<dbReference type="InterPro" id="IPR029058">
    <property type="entry name" value="AB_hydrolase_fold"/>
</dbReference>
<sequence length="236" mass="25157">MSTTAVLCFPPAGAGATFYREWPVSETLRIVPVELPGREKRFADPVPTDVGTLVGDLVPDLLTSIDNVSKAVFFGHSFGAVLAYEAVHAVLAAAPEVDATLVVSGSPGPSTLRGTRISGRDDDSFVASVRAIAGYQHPALDDPELRDLVLPTLRADVLLHENYRPAGRPRLPIPVYSVRGTADDVVSAADAQEWSDVTTGDFELVELPGGHMYLVDSAAELLDRIGRLPHPADARP</sequence>
<dbReference type="AlphaFoldDB" id="A0A1V8ZY40"/>
<dbReference type="GO" id="GO:0008610">
    <property type="term" value="P:lipid biosynthetic process"/>
    <property type="evidence" value="ECO:0007669"/>
    <property type="project" value="TreeGrafter"/>
</dbReference>
<dbReference type="SUPFAM" id="SSF53474">
    <property type="entry name" value="alpha/beta-Hydrolases"/>
    <property type="match status" value="1"/>
</dbReference>
<evidence type="ECO:0000313" key="4">
    <source>
        <dbReference type="Proteomes" id="UP000192591"/>
    </source>
</evidence>
<dbReference type="PANTHER" id="PTHR11487:SF0">
    <property type="entry name" value="S-ACYL FATTY ACID SYNTHASE THIOESTERASE, MEDIUM CHAIN"/>
    <property type="match status" value="1"/>
</dbReference>
<gene>
    <name evidence="3" type="ORF">B1813_18490</name>
</gene>
<organism evidence="3 4">
    <name type="scientific">Saccharomonospora piscinae</name>
    <dbReference type="NCBI Taxonomy" id="687388"/>
    <lineage>
        <taxon>Bacteria</taxon>
        <taxon>Bacillati</taxon>
        <taxon>Actinomycetota</taxon>
        <taxon>Actinomycetes</taxon>
        <taxon>Pseudonocardiales</taxon>
        <taxon>Pseudonocardiaceae</taxon>
        <taxon>Saccharomonospora</taxon>
    </lineage>
</organism>
<dbReference type="EMBL" id="MWIH01000008">
    <property type="protein sequence ID" value="OQO89839.1"/>
    <property type="molecule type" value="Genomic_DNA"/>
</dbReference>
<comment type="similarity">
    <text evidence="1">Belongs to the thioesterase family.</text>
</comment>
<dbReference type="InterPro" id="IPR012223">
    <property type="entry name" value="TEII"/>
</dbReference>